<evidence type="ECO:0000256" key="1">
    <source>
        <dbReference type="ARBA" id="ARBA00010116"/>
    </source>
</evidence>
<dbReference type="RefSeq" id="WP_058739393.1">
    <property type="nucleotide sequence ID" value="NZ_CP011266.1"/>
</dbReference>
<dbReference type="InterPro" id="IPR011050">
    <property type="entry name" value="Pectin_lyase_fold/virulence"/>
</dbReference>
<dbReference type="KEGG" id="mmil:sm9_1358"/>
<dbReference type="InterPro" id="IPR006626">
    <property type="entry name" value="PbH1"/>
</dbReference>
<dbReference type="InterPro" id="IPR013783">
    <property type="entry name" value="Ig-like_fold"/>
</dbReference>
<proteinExistence type="inferred from homology"/>
<name>A0A0U2TTF0_9EURY</name>
<organism evidence="3 4">
    <name type="scientific">Methanobrevibacter millerae</name>
    <dbReference type="NCBI Taxonomy" id="230361"/>
    <lineage>
        <taxon>Archaea</taxon>
        <taxon>Methanobacteriati</taxon>
        <taxon>Methanobacteriota</taxon>
        <taxon>Methanomada group</taxon>
        <taxon>Methanobacteria</taxon>
        <taxon>Methanobacteriales</taxon>
        <taxon>Methanobacteriaceae</taxon>
        <taxon>Methanobrevibacter</taxon>
    </lineage>
</organism>
<dbReference type="InterPro" id="IPR032109">
    <property type="entry name" value="Big_3_5"/>
</dbReference>
<comment type="similarity">
    <text evidence="1">Belongs to the intimin/invasin family.</text>
</comment>
<evidence type="ECO:0000313" key="4">
    <source>
        <dbReference type="Proteomes" id="UP000067738"/>
    </source>
</evidence>
<evidence type="ECO:0000259" key="2">
    <source>
        <dbReference type="PROSITE" id="PS51127"/>
    </source>
</evidence>
<dbReference type="Gene3D" id="2.60.40.10">
    <property type="entry name" value="Immunoglobulins"/>
    <property type="match status" value="5"/>
</dbReference>
<dbReference type="SMART" id="SM00710">
    <property type="entry name" value="PbH1"/>
    <property type="match status" value="20"/>
</dbReference>
<dbReference type="Pfam" id="PF02369">
    <property type="entry name" value="Big_1"/>
    <property type="match status" value="1"/>
</dbReference>
<dbReference type="OrthoDB" id="82538at2157"/>
<keyword evidence="4" id="KW-1185">Reference proteome</keyword>
<dbReference type="Gene3D" id="2.160.20.10">
    <property type="entry name" value="Single-stranded right-handed beta-helix, Pectin lyase-like"/>
    <property type="match status" value="3"/>
</dbReference>
<dbReference type="InterPro" id="IPR003344">
    <property type="entry name" value="Big_1_dom"/>
</dbReference>
<dbReference type="SMART" id="SM00634">
    <property type="entry name" value="BID_1"/>
    <property type="match status" value="2"/>
</dbReference>
<protein>
    <submittedName>
        <fullName evidence="3">Adhesin-like protein</fullName>
    </submittedName>
</protein>
<feature type="domain" description="Big-1" evidence="2">
    <location>
        <begin position="2210"/>
        <end position="2297"/>
    </location>
</feature>
<dbReference type="EMBL" id="CP011266">
    <property type="protein sequence ID" value="ALT69139.1"/>
    <property type="molecule type" value="Genomic_DNA"/>
</dbReference>
<dbReference type="GeneID" id="26736307"/>
<dbReference type="Proteomes" id="UP000067738">
    <property type="component" value="Chromosome"/>
</dbReference>
<dbReference type="InterPro" id="IPR008964">
    <property type="entry name" value="Invasin/intimin_cell_adhesion"/>
</dbReference>
<dbReference type="PATRIC" id="fig|230361.4.peg.1402"/>
<dbReference type="InterPro" id="IPR012334">
    <property type="entry name" value="Pectin_lyas_fold"/>
</dbReference>
<evidence type="ECO:0000313" key="3">
    <source>
        <dbReference type="EMBL" id="ALT69139.1"/>
    </source>
</evidence>
<reference evidence="3 4" key="1">
    <citation type="submission" date="2015-04" db="EMBL/GenBank/DDBJ databases">
        <title>The complete genome sequence of the rumen methanogen Methanobrevibacter millerae SM9.</title>
        <authorList>
            <person name="Leahy S.C."/>
            <person name="Kelly W.J."/>
            <person name="Pacheco D.M."/>
            <person name="Li D."/>
            <person name="Altermann E."/>
            <person name="Attwood G.T."/>
        </authorList>
    </citation>
    <scope>NUCLEOTIDE SEQUENCE [LARGE SCALE GENOMIC DNA]</scope>
    <source>
        <strain evidence="3 4">SM9</strain>
    </source>
</reference>
<dbReference type="SUPFAM" id="SSF51126">
    <property type="entry name" value="Pectin lyase-like"/>
    <property type="match status" value="3"/>
</dbReference>
<dbReference type="PROSITE" id="PS51127">
    <property type="entry name" value="BIG1"/>
    <property type="match status" value="1"/>
</dbReference>
<gene>
    <name evidence="3" type="ORF">sm9_1358</name>
</gene>
<accession>A0A0U2TTF0</accession>
<dbReference type="SUPFAM" id="SSF49373">
    <property type="entry name" value="Invasin/intimin cell-adhesion fragments"/>
    <property type="match status" value="2"/>
</dbReference>
<dbReference type="Pfam" id="PF16640">
    <property type="entry name" value="Big_3_5"/>
    <property type="match status" value="1"/>
</dbReference>
<sequence length="2727" mass="290379">MKLNKIMLVSLILLTILSIGAASAQDSDNILSADDSAGSIKEIYVSDTGEDTGSGSQASPYATLNKSISEVNSSDNAVIHVGPGTYSGESNTNLQINLAHRNYNGSLTFIGDSNGGTIFDGDDSAPIFKSISADSIVTFINITFTHGRTDMGSAIRSSGDLTIDNCVFEENYVTNLGAIYSEKGNLTIKNSKFYKNSGYQYVDLYFSHEGLVTLINNIFESGTATSSSANTPAVFVGTGKSVIKGNTFKNLTSSHSAAALAVRYNNGDNIANITDNTFINCTYTGSNGGIVFFQNSYLKGNKFIDCTSTTATLYSVSDFNAKVAFEDVEIDGTQFVLKANVTDDGDNTVQSAKVVFTIDGKTVGTATSEANGVASLTVNKLLENGEYTISGTQAYSDVNPFEVTVVDGKATVNFDHSPAEVWVSTEGNDTTGDGSEANPFLTLKKALDYGTATSVDLIVHIKDGLYNGSENRDLSYSNVGKITILGESYGNVIIDAEHAKSGTGWLASGSNIFTFGQNLEIKLVNLTFINCDGNPVDAYALTMNDNIVINSSTVRAQAPNDGVFIDNLKVINGSGQAINAYNLVLTNSLFENCDGKTSTGLLWLATRDDNVIHLENNTFIGNTIGGYSGGAAYYNQGDLVSINNTFDSNTVTGSASNIAYASGNQITSINDKFINNNVTSYVAQYRSSGNDPEIIVENITFINNRASANGAGLVTTGAKIKGAKFINNTAAGNGGAIYLLNHGKTSPVCEMSIEDVTFKDNTAACGNDIFIAPSAGSNVFANLTDLTITANSQNVTELSDFITVTVSHPSGAIIGGGQVTFYFGGDVIGKSDLINQNATLEYVGFKNNTKYQFTSVYEYATENDTYISGVVSTNIADAVDSIELYVSNSTGSDENGNGSQNNPFKSISKALSEGYTKSTNITVHVLEGNYTGELNTNLRIPTTVDVTIVGEDADKVIVTDSAADYFITALTGNAKLTLANVTLNRAARDTQSAIYVEEGANVEIDNVKFIGGQGNYGGAINTAGTLVVNNSYFFDNGYGDVSKKANAYYGGAICNDGILIIDNSTFEANHAGRLSTIANQGTLYMNNSKVTDSLNAYSMNMDLVAIGAFGGQKGNITIENSIFTVTNRTVDELSNRIYMPQNSLTCLAIGSSEHVTIINSTFEDKGGRYTPNAFGGINSWNLAMGGYTLVPGDVEVYNSTFRNLQSVSLFYTRTDGSSYHSHRLFDGCLFENVEYLIAALNSGDNLSVAIHNSVILSDNITKIGIAAGKTIDMDISDNWWGSNNATYKNATITTSNFIGNYVLKLKETSSEVVNPENFLVLTLNATNKTGLLQDVTLAFKSTDGENVTDYEGSLYPRDFVMSATNGTLADENGTIDNAVVNAFEGTEGQGYYIEATVDNQTVNLTVEDKLAIGNVTILAEDVIITYGETQINVTVLEESGIVVAEGVITLKLNNETYTADIINGTATFDIDVLPNGVYTLEYSINMDNVYNPASNSSNLTVVAFKTNITANASDIKVGEDAIITVTVDSDATGTITVNNETKEVKNGAATFTISDLGEGNYTYEVTYSGDDKYTKETAEVKFEVSKVSDYEFEASADDIKVGQDAIIEVTLPRDATGNVSINGKSAKVENGSAKFVISGLGEGNYTYEVTYSGDDKYTANTTEVSFAVSKISEFEINASANDVILGNDVIVTVSGIPDDAKGIVTVKVNGKDYESIVSKGTASVSIPKLENGKYNADVTYSGDEKYANKSTTVSFEVSNIVTNDTFEKFFDEKGNLRDEVKCDELIFDGVISNKNTDKININRPMKLLGENATLNNIAINITSDDVCVDGFTIEADNITSAIIVDNASDVDIVNNVLNVVGETDKDAYAILANKADNLNISGNTVNYEGNTNGTALNNAVLISESKDVVVNDNVFNITVPSSYVPWAEVPAGSGNWVSSPVSEGLVFDNCDNLELSENDIAVNYNNVVGSYDTIYAVDIKNSDNAKVKSNTIDAKGHTYIYGLIVSGENFTISDNNITSESDSYYANGIDVEGPASGIIKDNNIVANAPLSAYPVYSAMSNGNVEVEHKNNNISGKAAVIYGMELGGAKETVTGNNINLEGNYTIGIASRAKELDVKDNTIVSAGSNVGSPSVWESIPYETTGIKAIAGKVNVENNNITTTGNNSIVLTTNDDVNVVGNYLVADELTGDASVSYVPGNATVKDNVPAMKKVNVTASDVEAVYGENVKVNATVTDYEGNPVSDIPVSLTVGNKTYTAKTDKNGIASFDLGKLDAGNYTLEYSIDEDGYSKESVDADASINQTDADIAIDINKPVKGEDLIVNVTAPADAKGNITVSVNGKDYTVPIKDGKATISIPNLGDGNYTVDVKYSGDNNYEPVEKSLNATVEKAIIVSAPDVTKYFKGSERFVVTVTDNKGTYLSNKTVVIVINGVTYTKTTNVNGTTSIALGLNSGVYNVTVTVDNETSNAVVTILSTVNGTDVVKVYRNGTQYYATFRDSEGNYLKEGTVVKFNINGVMYERKISGSEGLAKLNLNLGQGTYVLTAMNPVTRENAANNITIISRLIENSDITKYYKNATQYTVKVIGDDGNPVGAGETVTFNINGVMYNRQTNASGIAKLNLNLPAGDYIITGEYKNCKVSNKIKILPVLSAKDISMKYRDGSKFVATLVDGQGKPFAGQTVQFNVNGVFYNRVTDSSGQAKLNINLMAGKYIITSSYNGANIANTITISA</sequence>